<dbReference type="Pfam" id="PF07690">
    <property type="entry name" value="MFS_1"/>
    <property type="match status" value="1"/>
</dbReference>
<feature type="transmembrane region" description="Helical" evidence="5">
    <location>
        <begin position="78"/>
        <end position="96"/>
    </location>
</feature>
<dbReference type="GO" id="GO:0016020">
    <property type="term" value="C:membrane"/>
    <property type="evidence" value="ECO:0007669"/>
    <property type="project" value="UniProtKB-SubCell"/>
</dbReference>
<feature type="transmembrane region" description="Helical" evidence="5">
    <location>
        <begin position="356"/>
        <end position="376"/>
    </location>
</feature>
<dbReference type="Proteomes" id="UP000503278">
    <property type="component" value="Chromosome"/>
</dbReference>
<name>A0A7L5E0M7_9SPHI</name>
<feature type="transmembrane region" description="Helical" evidence="5">
    <location>
        <begin position="299"/>
        <end position="319"/>
    </location>
</feature>
<dbReference type="GO" id="GO:0022857">
    <property type="term" value="F:transmembrane transporter activity"/>
    <property type="evidence" value="ECO:0007669"/>
    <property type="project" value="InterPro"/>
</dbReference>
<dbReference type="InterPro" id="IPR051788">
    <property type="entry name" value="MFS_Transporter"/>
</dbReference>
<evidence type="ECO:0000313" key="7">
    <source>
        <dbReference type="Proteomes" id="UP000503278"/>
    </source>
</evidence>
<accession>A0A7L5E0M7</accession>
<feature type="transmembrane region" description="Helical" evidence="5">
    <location>
        <begin position="241"/>
        <end position="261"/>
    </location>
</feature>
<evidence type="ECO:0000256" key="2">
    <source>
        <dbReference type="ARBA" id="ARBA00022692"/>
    </source>
</evidence>
<dbReference type="EMBL" id="CP051682">
    <property type="protein sequence ID" value="QJD96785.1"/>
    <property type="molecule type" value="Genomic_DNA"/>
</dbReference>
<evidence type="ECO:0000256" key="1">
    <source>
        <dbReference type="ARBA" id="ARBA00004141"/>
    </source>
</evidence>
<dbReference type="PANTHER" id="PTHR23514:SF13">
    <property type="entry name" value="INNER MEMBRANE PROTEIN YBJJ"/>
    <property type="match status" value="1"/>
</dbReference>
<feature type="transmembrane region" description="Helical" evidence="5">
    <location>
        <begin position="12"/>
        <end position="31"/>
    </location>
</feature>
<feature type="transmembrane region" description="Helical" evidence="5">
    <location>
        <begin position="141"/>
        <end position="160"/>
    </location>
</feature>
<evidence type="ECO:0000256" key="3">
    <source>
        <dbReference type="ARBA" id="ARBA00022989"/>
    </source>
</evidence>
<comment type="subcellular location">
    <subcellularLocation>
        <location evidence="1">Membrane</location>
        <topology evidence="1">Multi-pass membrane protein</topology>
    </subcellularLocation>
</comment>
<evidence type="ECO:0000256" key="5">
    <source>
        <dbReference type="SAM" id="Phobius"/>
    </source>
</evidence>
<dbReference type="RefSeq" id="WP_169608397.1">
    <property type="nucleotide sequence ID" value="NZ_CP051682.1"/>
</dbReference>
<reference evidence="6 7" key="1">
    <citation type="submission" date="2020-04" db="EMBL/GenBank/DDBJ databases">
        <title>Genome sequencing of novel species.</title>
        <authorList>
            <person name="Heo J."/>
            <person name="Kim S.-J."/>
            <person name="Kim J.-S."/>
            <person name="Hong S.-B."/>
            <person name="Kwon S.-W."/>
        </authorList>
    </citation>
    <scope>NUCLEOTIDE SEQUENCE [LARGE SCALE GENOMIC DNA]</scope>
    <source>
        <strain evidence="6 7">F39-2</strain>
    </source>
</reference>
<organism evidence="6 7">
    <name type="scientific">Mucilaginibacter robiniae</name>
    <dbReference type="NCBI Taxonomy" id="2728022"/>
    <lineage>
        <taxon>Bacteria</taxon>
        <taxon>Pseudomonadati</taxon>
        <taxon>Bacteroidota</taxon>
        <taxon>Sphingobacteriia</taxon>
        <taxon>Sphingobacteriales</taxon>
        <taxon>Sphingobacteriaceae</taxon>
        <taxon>Mucilaginibacter</taxon>
    </lineage>
</organism>
<feature type="transmembrane region" description="Helical" evidence="5">
    <location>
        <begin position="166"/>
        <end position="186"/>
    </location>
</feature>
<dbReference type="KEGG" id="mrob:HH214_13365"/>
<feature type="transmembrane region" description="Helical" evidence="5">
    <location>
        <begin position="51"/>
        <end position="71"/>
    </location>
</feature>
<dbReference type="InterPro" id="IPR011701">
    <property type="entry name" value="MFS"/>
</dbReference>
<feature type="transmembrane region" description="Helical" evidence="5">
    <location>
        <begin position="331"/>
        <end position="350"/>
    </location>
</feature>
<dbReference type="Gene3D" id="1.20.1250.20">
    <property type="entry name" value="MFS general substrate transporter like domains"/>
    <property type="match status" value="2"/>
</dbReference>
<dbReference type="AlphaFoldDB" id="A0A7L5E0M7"/>
<dbReference type="InterPro" id="IPR036259">
    <property type="entry name" value="MFS_trans_sf"/>
</dbReference>
<dbReference type="SUPFAM" id="SSF103473">
    <property type="entry name" value="MFS general substrate transporter"/>
    <property type="match status" value="1"/>
</dbReference>
<sequence length="382" mass="41588">MTEVKNKSLRELRIGCAVFFFISGFGYASWASRILTLQQQLHLNEAQLGNVLFALPIGLMITLPVTGRLLSQYTSKSILLFGALFFNVMLGLLGFTTQVWQLVFILFCFGSARNLLNLSVNAQSVGVQSLYNKSIITTFHGIWSLAGFAGAGVGYIMVSASIAPAYHLPIAGVLLILLSLYFYPSTLYQKPIPTQRKPLLTLPDKPMLKFAIICFASMACENVMYDWSTIYFKNAIHATKAVSTAAFVAYMIAMTTGRFAGDKVVHKIGIKNLLNYSGWFIFGGLMVAVLLPYPLTATLGFMLVGLGVSCVVPLVFSIAGKSATLNSGTAIASISTIGYFGFLIVPPFVGHAAQQVGFRWSFGIIALLGLLMVWMVDKIEES</sequence>
<gene>
    <name evidence="6" type="ORF">HH214_13365</name>
</gene>
<keyword evidence="2 5" id="KW-0812">Transmembrane</keyword>
<keyword evidence="7" id="KW-1185">Reference proteome</keyword>
<proteinExistence type="predicted"/>
<protein>
    <submittedName>
        <fullName evidence="6">MFS transporter</fullName>
    </submittedName>
</protein>
<keyword evidence="4 5" id="KW-0472">Membrane</keyword>
<evidence type="ECO:0000256" key="4">
    <source>
        <dbReference type="ARBA" id="ARBA00023136"/>
    </source>
</evidence>
<evidence type="ECO:0000313" key="6">
    <source>
        <dbReference type="EMBL" id="QJD96785.1"/>
    </source>
</evidence>
<keyword evidence="3 5" id="KW-1133">Transmembrane helix</keyword>
<dbReference type="CDD" id="cd17393">
    <property type="entry name" value="MFS_MosC_like"/>
    <property type="match status" value="1"/>
</dbReference>
<feature type="transmembrane region" description="Helical" evidence="5">
    <location>
        <begin position="273"/>
        <end position="293"/>
    </location>
</feature>
<dbReference type="PANTHER" id="PTHR23514">
    <property type="entry name" value="BYPASS OF STOP CODON PROTEIN 6"/>
    <property type="match status" value="1"/>
</dbReference>